<dbReference type="CDD" id="cd06563">
    <property type="entry name" value="GH20_chitobiase-like"/>
    <property type="match status" value="1"/>
</dbReference>
<name>A0A9X1KVK2_9BACT</name>
<dbReference type="InterPro" id="IPR015882">
    <property type="entry name" value="HEX_bac_N"/>
</dbReference>
<dbReference type="InterPro" id="IPR017853">
    <property type="entry name" value="GH"/>
</dbReference>
<comment type="caution">
    <text evidence="10">The sequence shown here is derived from an EMBL/GenBank/DDBJ whole genome shotgun (WGS) entry which is preliminary data.</text>
</comment>
<dbReference type="GO" id="GO:0004563">
    <property type="term" value="F:beta-N-acetylhexosaminidase activity"/>
    <property type="evidence" value="ECO:0007669"/>
    <property type="project" value="UniProtKB-EC"/>
</dbReference>
<dbReference type="RefSeq" id="WP_225696902.1">
    <property type="nucleotide sequence ID" value="NZ_JAIXNE010000001.1"/>
</dbReference>
<dbReference type="Pfam" id="PF13290">
    <property type="entry name" value="CHB_HEX_C_1"/>
    <property type="match status" value="1"/>
</dbReference>
<dbReference type="AlphaFoldDB" id="A0A9X1KVK2"/>
<proteinExistence type="inferred from homology"/>
<feature type="domain" description="Glycoside hydrolase family 20 catalytic" evidence="7">
    <location>
        <begin position="139"/>
        <end position="494"/>
    </location>
</feature>
<dbReference type="Gene3D" id="3.30.379.10">
    <property type="entry name" value="Chitobiase/beta-hexosaminidase domain 2-like"/>
    <property type="match status" value="1"/>
</dbReference>
<dbReference type="Gene3D" id="3.20.20.80">
    <property type="entry name" value="Glycosidases"/>
    <property type="match status" value="1"/>
</dbReference>
<evidence type="ECO:0000256" key="3">
    <source>
        <dbReference type="ARBA" id="ARBA00012663"/>
    </source>
</evidence>
<gene>
    <name evidence="10" type="ORF">LDX50_02870</name>
</gene>
<dbReference type="InterPro" id="IPR025705">
    <property type="entry name" value="Beta_hexosaminidase_sua/sub"/>
</dbReference>
<dbReference type="PANTHER" id="PTHR22600:SF57">
    <property type="entry name" value="BETA-N-ACETYLHEXOSAMINIDASE"/>
    <property type="match status" value="1"/>
</dbReference>
<comment type="similarity">
    <text evidence="2">Belongs to the glycosyl hydrolase 20 family.</text>
</comment>
<dbReference type="PANTHER" id="PTHR22600">
    <property type="entry name" value="BETA-HEXOSAMINIDASE"/>
    <property type="match status" value="1"/>
</dbReference>
<evidence type="ECO:0000256" key="1">
    <source>
        <dbReference type="ARBA" id="ARBA00001231"/>
    </source>
</evidence>
<feature type="active site" description="Proton donor" evidence="6">
    <location>
        <position position="329"/>
    </location>
</feature>
<accession>A0A9X1KVK2</accession>
<dbReference type="EC" id="3.2.1.52" evidence="3"/>
<evidence type="ECO:0000256" key="2">
    <source>
        <dbReference type="ARBA" id="ARBA00006285"/>
    </source>
</evidence>
<evidence type="ECO:0000256" key="5">
    <source>
        <dbReference type="ARBA" id="ARBA00023295"/>
    </source>
</evidence>
<dbReference type="InterPro" id="IPR059177">
    <property type="entry name" value="GH29D-like_dom"/>
</dbReference>
<evidence type="ECO:0000256" key="4">
    <source>
        <dbReference type="ARBA" id="ARBA00022801"/>
    </source>
</evidence>
<dbReference type="GO" id="GO:0005975">
    <property type="term" value="P:carbohydrate metabolic process"/>
    <property type="evidence" value="ECO:0007669"/>
    <property type="project" value="InterPro"/>
</dbReference>
<sequence length="608" mass="68728">MRHHAILAVLLLFVSSLLYSQHNIIPAPVSYSASGATVDLSSGVSISLPSELSAMKNFVDGVFTNHDIATNGNVVVSFVLNKKADPAIGEEGYTLNAAPEGITVTANTPAGAFYGVQTLRQLIGDKQIEACTITDYPRFEWRGLMLDVSRHFFTKEEVMQYIDLMAEYKFNVFHWHLTDDNGWRIEIKSRPKLTEVGAWRVERVGYFNSRKDPQPGEPTPYGGFYTHEDIREVVQYAKDRQITIVPEIDVPGHSMAALAAYPELSTLKEPKFVNPGTAFSEWYGNGEFKMLIENTLNPADEEVFKFLDDVFTEVAMLFPGEYIHAGGDECDHHFWLEDPANQKLMKKEKLETGEELQSYFMKRVEKIISSKGKKMIGWDEILEGGLAKGAAVMSWRGVKGGIEATQEGHKVVMSPTTHTYLDYTQGDRSVEVPIYASLSLQKTYEFEPVPEGAVEELVMGGQGNLWTEQIPTFRYALYMTYPRAFAVVESTWSPKEKKNWADFERRVEAHFDVFKQRDIPISTAVYEPIIRVKKEGDKLMCEISTVVPGADVYYSMDGTFPDSHGTKYTGPFEIPDARIWLRTATFREGEQLGRMLTLTREELAERVR</sequence>
<evidence type="ECO:0000313" key="11">
    <source>
        <dbReference type="Proteomes" id="UP001139409"/>
    </source>
</evidence>
<evidence type="ECO:0000259" key="9">
    <source>
        <dbReference type="Pfam" id="PF13290"/>
    </source>
</evidence>
<dbReference type="SUPFAM" id="SSF55545">
    <property type="entry name" value="beta-N-acetylhexosaminidase-like domain"/>
    <property type="match status" value="1"/>
</dbReference>
<protein>
    <recommendedName>
        <fullName evidence="3">beta-N-acetylhexosaminidase</fullName>
        <ecNumber evidence="3">3.2.1.52</ecNumber>
    </recommendedName>
</protein>
<evidence type="ECO:0000259" key="8">
    <source>
        <dbReference type="Pfam" id="PF02838"/>
    </source>
</evidence>
<evidence type="ECO:0000256" key="6">
    <source>
        <dbReference type="PIRSR" id="PIRSR625705-1"/>
    </source>
</evidence>
<keyword evidence="4" id="KW-0378">Hydrolase</keyword>
<dbReference type="Pfam" id="PF02838">
    <property type="entry name" value="Glyco_hydro_20b"/>
    <property type="match status" value="1"/>
</dbReference>
<keyword evidence="5" id="KW-0326">Glycosidase</keyword>
<organism evidence="10 11">
    <name type="scientific">Fulvivirga sedimenti</name>
    <dbReference type="NCBI Taxonomy" id="2879465"/>
    <lineage>
        <taxon>Bacteria</taxon>
        <taxon>Pseudomonadati</taxon>
        <taxon>Bacteroidota</taxon>
        <taxon>Cytophagia</taxon>
        <taxon>Cytophagales</taxon>
        <taxon>Fulvivirgaceae</taxon>
        <taxon>Fulvivirga</taxon>
    </lineage>
</organism>
<feature type="domain" description="Beta-hexosaminidase bacterial type N-terminal" evidence="8">
    <location>
        <begin position="22"/>
        <end position="136"/>
    </location>
</feature>
<keyword evidence="11" id="KW-1185">Reference proteome</keyword>
<dbReference type="GO" id="GO:0030203">
    <property type="term" value="P:glycosaminoglycan metabolic process"/>
    <property type="evidence" value="ECO:0007669"/>
    <property type="project" value="TreeGrafter"/>
</dbReference>
<dbReference type="PRINTS" id="PR00738">
    <property type="entry name" value="GLHYDRLASE20"/>
</dbReference>
<dbReference type="Pfam" id="PF00728">
    <property type="entry name" value="Glyco_hydro_20"/>
    <property type="match status" value="1"/>
</dbReference>
<evidence type="ECO:0000313" key="10">
    <source>
        <dbReference type="EMBL" id="MCA6073790.1"/>
    </source>
</evidence>
<dbReference type="GO" id="GO:0016020">
    <property type="term" value="C:membrane"/>
    <property type="evidence" value="ECO:0007669"/>
    <property type="project" value="TreeGrafter"/>
</dbReference>
<dbReference type="SUPFAM" id="SSF51445">
    <property type="entry name" value="(Trans)glycosidases"/>
    <property type="match status" value="1"/>
</dbReference>
<dbReference type="InterPro" id="IPR029018">
    <property type="entry name" value="Hex-like_dom2"/>
</dbReference>
<feature type="domain" description="GH29D-like beta-sandwich" evidence="9">
    <location>
        <begin position="542"/>
        <end position="591"/>
    </location>
</feature>
<dbReference type="Proteomes" id="UP001139409">
    <property type="component" value="Unassembled WGS sequence"/>
</dbReference>
<dbReference type="EMBL" id="JAIXNE010000001">
    <property type="protein sequence ID" value="MCA6073790.1"/>
    <property type="molecule type" value="Genomic_DNA"/>
</dbReference>
<dbReference type="InterPro" id="IPR015883">
    <property type="entry name" value="Glyco_hydro_20_cat"/>
</dbReference>
<evidence type="ECO:0000259" key="7">
    <source>
        <dbReference type="Pfam" id="PF00728"/>
    </source>
</evidence>
<reference evidence="10" key="1">
    <citation type="submission" date="2021-09" db="EMBL/GenBank/DDBJ databases">
        <title>Fulvivirga sp. isolated from coastal sediment.</title>
        <authorList>
            <person name="Yu H."/>
        </authorList>
    </citation>
    <scope>NUCLEOTIDE SEQUENCE</scope>
    <source>
        <strain evidence="10">1062</strain>
    </source>
</reference>
<comment type="catalytic activity">
    <reaction evidence="1">
        <text>Hydrolysis of terminal non-reducing N-acetyl-D-hexosamine residues in N-acetyl-beta-D-hexosaminides.</text>
        <dbReference type="EC" id="3.2.1.52"/>
    </reaction>
</comment>